<keyword evidence="2" id="KW-1185">Reference proteome</keyword>
<comment type="caution">
    <text evidence="1">The sequence shown here is derived from an EMBL/GenBank/DDBJ whole genome shotgun (WGS) entry which is preliminary data.</text>
</comment>
<reference evidence="1" key="1">
    <citation type="journal article" date="2020" name="bioRxiv">
        <title>Comparative genomics of Chlamydomonas.</title>
        <authorList>
            <person name="Craig R.J."/>
            <person name="Hasan A.R."/>
            <person name="Ness R.W."/>
            <person name="Keightley P.D."/>
        </authorList>
    </citation>
    <scope>NUCLEOTIDE SEQUENCE</scope>
    <source>
        <strain evidence="1">CCAP 11/70</strain>
    </source>
</reference>
<evidence type="ECO:0000313" key="1">
    <source>
        <dbReference type="EMBL" id="KAG2491450.1"/>
    </source>
</evidence>
<dbReference type="EMBL" id="JAEHOE010000053">
    <property type="protein sequence ID" value="KAG2491450.1"/>
    <property type="molecule type" value="Genomic_DNA"/>
</dbReference>
<dbReference type="OrthoDB" id="524233at2759"/>
<sequence>MKEPEQRRGYNVTYIDGQNLDDLRKTKEEADTVLRNMEGRLSAQVKQLEGQSKLPPGVVLDEMSPCIMRKIYPQHFPDQPAISLLLRLRGDVNTADWPPLEANSTEPPTGKGPDAVAALVKRAQACRSVGPLELVVMLSGAQALLQGSTWAWQSWQSEGFVVPMLDTLEREGHGLNRLASVARGSVLVALRADGAGLDDVLTVPDCAWLQHLVTLYHKVPQLGAMTHGRFTFSHPLKEDGSTLQRLAKGGKGPQQDNQYFKEKVTSVPFQYVLYGDLMPMSFRRSAVEEVGGFDEDLPQGNDEPCASVLRRDLLLRLWKSGWRVGAHDVGFALPVPTSTGQGANNDPTKCSPEVGKLALQLLEQRHGPQPGAPPPAPMDALMARVRELNIRDLVPLADGALNPCPMDQGCNAA</sequence>
<organism evidence="1 2">
    <name type="scientific">Edaphochlamys debaryana</name>
    <dbReference type="NCBI Taxonomy" id="47281"/>
    <lineage>
        <taxon>Eukaryota</taxon>
        <taxon>Viridiplantae</taxon>
        <taxon>Chlorophyta</taxon>
        <taxon>core chlorophytes</taxon>
        <taxon>Chlorophyceae</taxon>
        <taxon>CS clade</taxon>
        <taxon>Chlamydomonadales</taxon>
        <taxon>Chlamydomonadales incertae sedis</taxon>
        <taxon>Edaphochlamys</taxon>
    </lineage>
</organism>
<dbReference type="SUPFAM" id="SSF53448">
    <property type="entry name" value="Nucleotide-diphospho-sugar transferases"/>
    <property type="match status" value="1"/>
</dbReference>
<dbReference type="InterPro" id="IPR029044">
    <property type="entry name" value="Nucleotide-diphossugar_trans"/>
</dbReference>
<evidence type="ECO:0000313" key="2">
    <source>
        <dbReference type="Proteomes" id="UP000612055"/>
    </source>
</evidence>
<dbReference type="AlphaFoldDB" id="A0A835Y2M8"/>
<dbReference type="Gene3D" id="3.90.550.10">
    <property type="entry name" value="Spore Coat Polysaccharide Biosynthesis Protein SpsA, Chain A"/>
    <property type="match status" value="1"/>
</dbReference>
<name>A0A835Y2M8_9CHLO</name>
<accession>A0A835Y2M8</accession>
<gene>
    <name evidence="1" type="ORF">HYH03_010236</name>
</gene>
<proteinExistence type="predicted"/>
<protein>
    <submittedName>
        <fullName evidence="1">Uncharacterized protein</fullName>
    </submittedName>
</protein>
<dbReference type="Proteomes" id="UP000612055">
    <property type="component" value="Unassembled WGS sequence"/>
</dbReference>